<dbReference type="EMBL" id="KL198017">
    <property type="protein sequence ID" value="KDQ21033.1"/>
    <property type="molecule type" value="Genomic_DNA"/>
</dbReference>
<evidence type="ECO:0000259" key="6">
    <source>
        <dbReference type="PROSITE" id="PS50048"/>
    </source>
</evidence>
<name>A0A067MZ49_BOTB1</name>
<keyword evidence="8" id="KW-1185">Reference proteome</keyword>
<dbReference type="InParanoid" id="A0A067MZ49"/>
<feature type="domain" description="Zn(2)-C6 fungal-type" evidence="6">
    <location>
        <begin position="9"/>
        <end position="39"/>
    </location>
</feature>
<dbReference type="PANTHER" id="PTHR47338">
    <property type="entry name" value="ZN(II)2CYS6 TRANSCRIPTION FACTOR (EUROFUNG)-RELATED"/>
    <property type="match status" value="1"/>
</dbReference>
<dbReference type="SUPFAM" id="SSF57701">
    <property type="entry name" value="Zn2/Cys6 DNA-binding domain"/>
    <property type="match status" value="1"/>
</dbReference>
<dbReference type="Proteomes" id="UP000027195">
    <property type="component" value="Unassembled WGS sequence"/>
</dbReference>
<evidence type="ECO:0000256" key="4">
    <source>
        <dbReference type="ARBA" id="ARBA00023163"/>
    </source>
</evidence>
<dbReference type="GO" id="GO:0005634">
    <property type="term" value="C:nucleus"/>
    <property type="evidence" value="ECO:0007669"/>
    <property type="project" value="UniProtKB-SubCell"/>
</dbReference>
<dbReference type="InterPro" id="IPR001138">
    <property type="entry name" value="Zn2Cys6_DnaBD"/>
</dbReference>
<accession>A0A067MZ49</accession>
<feature type="non-terminal residue" evidence="7">
    <location>
        <position position="324"/>
    </location>
</feature>
<dbReference type="GO" id="GO:0008270">
    <property type="term" value="F:zinc ion binding"/>
    <property type="evidence" value="ECO:0007669"/>
    <property type="project" value="InterPro"/>
</dbReference>
<keyword evidence="5" id="KW-0539">Nucleus</keyword>
<dbReference type="STRING" id="930990.A0A067MZ49"/>
<dbReference type="CDD" id="cd00067">
    <property type="entry name" value="GAL4"/>
    <property type="match status" value="1"/>
</dbReference>
<dbReference type="HOGENOM" id="CLU_022337_2_0_1"/>
<dbReference type="PROSITE" id="PS00463">
    <property type="entry name" value="ZN2_CY6_FUNGAL_1"/>
    <property type="match status" value="1"/>
</dbReference>
<evidence type="ECO:0000256" key="3">
    <source>
        <dbReference type="ARBA" id="ARBA00023015"/>
    </source>
</evidence>
<evidence type="ECO:0000313" key="8">
    <source>
        <dbReference type="Proteomes" id="UP000027195"/>
    </source>
</evidence>
<reference evidence="8" key="1">
    <citation type="journal article" date="2014" name="Proc. Natl. Acad. Sci. U.S.A.">
        <title>Extensive sampling of basidiomycete genomes demonstrates inadequacy of the white-rot/brown-rot paradigm for wood decay fungi.</title>
        <authorList>
            <person name="Riley R."/>
            <person name="Salamov A.A."/>
            <person name="Brown D.W."/>
            <person name="Nagy L.G."/>
            <person name="Floudas D."/>
            <person name="Held B.W."/>
            <person name="Levasseur A."/>
            <person name="Lombard V."/>
            <person name="Morin E."/>
            <person name="Otillar R."/>
            <person name="Lindquist E.A."/>
            <person name="Sun H."/>
            <person name="LaButti K.M."/>
            <person name="Schmutz J."/>
            <person name="Jabbour D."/>
            <person name="Luo H."/>
            <person name="Baker S.E."/>
            <person name="Pisabarro A.G."/>
            <person name="Walton J.D."/>
            <person name="Blanchette R.A."/>
            <person name="Henrissat B."/>
            <person name="Martin F."/>
            <person name="Cullen D."/>
            <person name="Hibbett D.S."/>
            <person name="Grigoriev I.V."/>
        </authorList>
    </citation>
    <scope>NUCLEOTIDE SEQUENCE [LARGE SCALE GENOMIC DNA]</scope>
    <source>
        <strain evidence="8">FD-172 SS1</strain>
    </source>
</reference>
<sequence length="324" mass="35580">MAQAPKGAACTACRAKKRRCDGDKPSCYRCTQNGDKCTYHPLKLNPKTAILQKAVEDLEAKISSIEKTRHVPKSNLPYTTGPTVAPILAVESAGTFLTLSSRNSSAIKIKLSSCGIPRLLGSWWESGDYPPSGLSDFLADTFLRYETQYTYDPKPREFFLALQAPDTGTGPNSALRNIIFLIGCNFLGGPWAALEPVFLKRTRQGMENSLAKLDRLIDFIEASMLLSGYQFLKGRFVDAFNTNSAAMLFAAACGLNALTPPFWGGDATQPILPPPKTEDDLKHRVNIWWTLFRMNRAGCSATLLPAALPDEKITTVWEVTSFSS</sequence>
<dbReference type="SMART" id="SM00066">
    <property type="entry name" value="GAL4"/>
    <property type="match status" value="1"/>
</dbReference>
<comment type="subcellular location">
    <subcellularLocation>
        <location evidence="1">Nucleus</location>
    </subcellularLocation>
</comment>
<gene>
    <name evidence="7" type="ORF">BOTBODRAFT_62073</name>
</gene>
<protein>
    <recommendedName>
        <fullName evidence="6">Zn(2)-C6 fungal-type domain-containing protein</fullName>
    </recommendedName>
</protein>
<keyword evidence="3" id="KW-0805">Transcription regulation</keyword>
<proteinExistence type="predicted"/>
<dbReference type="Pfam" id="PF00172">
    <property type="entry name" value="Zn_clus"/>
    <property type="match status" value="1"/>
</dbReference>
<evidence type="ECO:0000256" key="2">
    <source>
        <dbReference type="ARBA" id="ARBA00022723"/>
    </source>
</evidence>
<keyword evidence="4" id="KW-0804">Transcription</keyword>
<keyword evidence="2" id="KW-0479">Metal-binding</keyword>
<dbReference type="InterPro" id="IPR050815">
    <property type="entry name" value="TF_fung"/>
</dbReference>
<evidence type="ECO:0000313" key="7">
    <source>
        <dbReference type="EMBL" id="KDQ21033.1"/>
    </source>
</evidence>
<dbReference type="PANTHER" id="PTHR47338:SF29">
    <property type="entry name" value="ZN(2)-C6 FUNGAL-TYPE DOMAIN-CONTAINING PROTEIN"/>
    <property type="match status" value="1"/>
</dbReference>
<evidence type="ECO:0000256" key="5">
    <source>
        <dbReference type="ARBA" id="ARBA00023242"/>
    </source>
</evidence>
<dbReference type="GO" id="GO:0000981">
    <property type="term" value="F:DNA-binding transcription factor activity, RNA polymerase II-specific"/>
    <property type="evidence" value="ECO:0007669"/>
    <property type="project" value="InterPro"/>
</dbReference>
<dbReference type="InterPro" id="IPR036864">
    <property type="entry name" value="Zn2-C6_fun-type_DNA-bd_sf"/>
</dbReference>
<evidence type="ECO:0000256" key="1">
    <source>
        <dbReference type="ARBA" id="ARBA00004123"/>
    </source>
</evidence>
<organism evidence="7 8">
    <name type="scientific">Botryobasidium botryosum (strain FD-172 SS1)</name>
    <dbReference type="NCBI Taxonomy" id="930990"/>
    <lineage>
        <taxon>Eukaryota</taxon>
        <taxon>Fungi</taxon>
        <taxon>Dikarya</taxon>
        <taxon>Basidiomycota</taxon>
        <taxon>Agaricomycotina</taxon>
        <taxon>Agaricomycetes</taxon>
        <taxon>Cantharellales</taxon>
        <taxon>Botryobasidiaceae</taxon>
        <taxon>Botryobasidium</taxon>
    </lineage>
</organism>
<dbReference type="CDD" id="cd12148">
    <property type="entry name" value="fungal_TF_MHR"/>
    <property type="match status" value="1"/>
</dbReference>
<dbReference type="PROSITE" id="PS50048">
    <property type="entry name" value="ZN2_CY6_FUNGAL_2"/>
    <property type="match status" value="1"/>
</dbReference>
<dbReference type="Gene3D" id="4.10.240.10">
    <property type="entry name" value="Zn(2)-C6 fungal-type DNA-binding domain"/>
    <property type="match status" value="1"/>
</dbReference>
<dbReference type="AlphaFoldDB" id="A0A067MZ49"/>